<evidence type="ECO:0000313" key="2">
    <source>
        <dbReference type="EMBL" id="JAH29997.1"/>
    </source>
</evidence>
<sequence>MLREQFTFWILFFNLSLVLVCLSPADPPV</sequence>
<accession>A0A0E9RME9</accession>
<dbReference type="AlphaFoldDB" id="A0A0E9RME9"/>
<keyword evidence="1" id="KW-0472">Membrane</keyword>
<keyword evidence="1" id="KW-1133">Transmembrane helix</keyword>
<organism evidence="2">
    <name type="scientific">Anguilla anguilla</name>
    <name type="common">European freshwater eel</name>
    <name type="synonym">Muraena anguilla</name>
    <dbReference type="NCBI Taxonomy" id="7936"/>
    <lineage>
        <taxon>Eukaryota</taxon>
        <taxon>Metazoa</taxon>
        <taxon>Chordata</taxon>
        <taxon>Craniata</taxon>
        <taxon>Vertebrata</taxon>
        <taxon>Euteleostomi</taxon>
        <taxon>Actinopterygii</taxon>
        <taxon>Neopterygii</taxon>
        <taxon>Teleostei</taxon>
        <taxon>Anguilliformes</taxon>
        <taxon>Anguillidae</taxon>
        <taxon>Anguilla</taxon>
    </lineage>
</organism>
<reference evidence="2" key="1">
    <citation type="submission" date="2014-11" db="EMBL/GenBank/DDBJ databases">
        <authorList>
            <person name="Amaro Gonzalez C."/>
        </authorList>
    </citation>
    <scope>NUCLEOTIDE SEQUENCE</scope>
</reference>
<proteinExistence type="predicted"/>
<evidence type="ECO:0000256" key="1">
    <source>
        <dbReference type="SAM" id="Phobius"/>
    </source>
</evidence>
<protein>
    <submittedName>
        <fullName evidence="2">Uncharacterized protein</fullName>
    </submittedName>
</protein>
<reference evidence="2" key="2">
    <citation type="journal article" date="2015" name="Fish Shellfish Immunol.">
        <title>Early steps in the European eel (Anguilla anguilla)-Vibrio vulnificus interaction in the gills: Role of the RtxA13 toxin.</title>
        <authorList>
            <person name="Callol A."/>
            <person name="Pajuelo D."/>
            <person name="Ebbesson L."/>
            <person name="Teles M."/>
            <person name="MacKenzie S."/>
            <person name="Amaro C."/>
        </authorList>
    </citation>
    <scope>NUCLEOTIDE SEQUENCE</scope>
</reference>
<dbReference type="EMBL" id="GBXM01078580">
    <property type="protein sequence ID" value="JAH29997.1"/>
    <property type="molecule type" value="Transcribed_RNA"/>
</dbReference>
<name>A0A0E9RME9_ANGAN</name>
<feature type="transmembrane region" description="Helical" evidence="1">
    <location>
        <begin position="6"/>
        <end position="25"/>
    </location>
</feature>
<keyword evidence="1" id="KW-0812">Transmembrane</keyword>